<evidence type="ECO:0000313" key="1">
    <source>
        <dbReference type="EMBL" id="VDO62057.1"/>
    </source>
</evidence>
<dbReference type="Proteomes" id="UP000279833">
    <property type="component" value="Unassembled WGS sequence"/>
</dbReference>
<evidence type="ECO:0000313" key="3">
    <source>
        <dbReference type="WBParaSite" id="SCUD_0000051701-mRNA-1"/>
    </source>
</evidence>
<sequence length="58" mass="7050">MVYVMNQADERVNHFHLVKQEQLINDPKTQHFDYHSHQTNHCYPVLIGQTMMFDKVYE</sequence>
<organism evidence="3">
    <name type="scientific">Schistosoma curassoni</name>
    <dbReference type="NCBI Taxonomy" id="6186"/>
    <lineage>
        <taxon>Eukaryota</taxon>
        <taxon>Metazoa</taxon>
        <taxon>Spiralia</taxon>
        <taxon>Lophotrochozoa</taxon>
        <taxon>Platyhelminthes</taxon>
        <taxon>Trematoda</taxon>
        <taxon>Digenea</taxon>
        <taxon>Strigeidida</taxon>
        <taxon>Schistosomatoidea</taxon>
        <taxon>Schistosomatidae</taxon>
        <taxon>Schistosoma</taxon>
    </lineage>
</organism>
<proteinExistence type="predicted"/>
<keyword evidence="2" id="KW-1185">Reference proteome</keyword>
<name>A0A183JCW0_9TREM</name>
<reference evidence="3" key="1">
    <citation type="submission" date="2016-06" db="UniProtKB">
        <authorList>
            <consortium name="WormBaseParasite"/>
        </authorList>
    </citation>
    <scope>IDENTIFICATION</scope>
</reference>
<dbReference type="WBParaSite" id="SCUD_0000051701-mRNA-1">
    <property type="protein sequence ID" value="SCUD_0000051701-mRNA-1"/>
    <property type="gene ID" value="SCUD_0000051701"/>
</dbReference>
<evidence type="ECO:0000313" key="2">
    <source>
        <dbReference type="Proteomes" id="UP000279833"/>
    </source>
</evidence>
<dbReference type="EMBL" id="UZAK01000349">
    <property type="protein sequence ID" value="VDO62057.1"/>
    <property type="molecule type" value="Genomic_DNA"/>
</dbReference>
<protein>
    <submittedName>
        <fullName evidence="3">Alpha-galactosidase</fullName>
    </submittedName>
</protein>
<reference evidence="1 2" key="2">
    <citation type="submission" date="2018-11" db="EMBL/GenBank/DDBJ databases">
        <authorList>
            <consortium name="Pathogen Informatics"/>
        </authorList>
    </citation>
    <scope>NUCLEOTIDE SEQUENCE [LARGE SCALE GENOMIC DNA]</scope>
    <source>
        <strain evidence="1">Dakar</strain>
        <strain evidence="2">Dakar, Senegal</strain>
    </source>
</reference>
<accession>A0A183JCW0</accession>
<gene>
    <name evidence="1" type="ORF">SCUD_LOCUS518</name>
</gene>
<dbReference type="AlphaFoldDB" id="A0A183JCW0"/>